<evidence type="ECO:0000256" key="7">
    <source>
        <dbReference type="ARBA" id="ARBA00019179"/>
    </source>
</evidence>
<dbReference type="PANTHER" id="PTHR10954">
    <property type="entry name" value="RIBONUCLEASE H2 SUBUNIT A"/>
    <property type="match status" value="1"/>
</dbReference>
<proteinExistence type="inferred from homology"/>
<dbReference type="CDD" id="cd07182">
    <property type="entry name" value="RNase_HII_bacteria_HII_like"/>
    <property type="match status" value="1"/>
</dbReference>
<feature type="binding site" evidence="14 15">
    <location>
        <position position="171"/>
    </location>
    <ligand>
        <name>a divalent metal cation</name>
        <dbReference type="ChEBI" id="CHEBI:60240"/>
    </ligand>
</feature>
<keyword evidence="19" id="KW-1185">Reference proteome</keyword>
<evidence type="ECO:0000313" key="18">
    <source>
        <dbReference type="EMBL" id="MBF4691711.1"/>
    </source>
</evidence>
<evidence type="ECO:0000256" key="14">
    <source>
        <dbReference type="HAMAP-Rule" id="MF_00052"/>
    </source>
</evidence>
<accession>A0ABR9ZNZ5</accession>
<comment type="caution">
    <text evidence="18">The sequence shown here is derived from an EMBL/GenBank/DDBJ whole genome shotgun (WGS) entry which is preliminary data.</text>
</comment>
<dbReference type="InterPro" id="IPR022898">
    <property type="entry name" value="RNase_HII"/>
</dbReference>
<comment type="function">
    <text evidence="3 14 16">Endonuclease that specifically degrades the RNA of RNA-DNA hybrids.</text>
</comment>
<dbReference type="NCBIfam" id="NF000595">
    <property type="entry name" value="PRK00015.1-3"/>
    <property type="match status" value="1"/>
</dbReference>
<comment type="subcellular location">
    <subcellularLocation>
        <location evidence="4 14">Cytoplasm</location>
    </subcellularLocation>
</comment>
<gene>
    <name evidence="14" type="primary">rnhB</name>
    <name evidence="18" type="ORF">ISU02_01200</name>
</gene>
<evidence type="ECO:0000256" key="15">
    <source>
        <dbReference type="PROSITE-ProRule" id="PRU01319"/>
    </source>
</evidence>
<dbReference type="InterPro" id="IPR012337">
    <property type="entry name" value="RNaseH-like_sf"/>
</dbReference>
<evidence type="ECO:0000256" key="13">
    <source>
        <dbReference type="ARBA" id="ARBA00023211"/>
    </source>
</evidence>
<comment type="cofactor">
    <cofactor evidence="14 15">
        <name>Mn(2+)</name>
        <dbReference type="ChEBI" id="CHEBI:29035"/>
    </cofactor>
    <cofactor evidence="14 15">
        <name>Mg(2+)</name>
        <dbReference type="ChEBI" id="CHEBI:18420"/>
    </cofactor>
    <text evidence="14 15">Manganese or magnesium. Binds 1 divalent metal ion per monomer in the absence of substrate. May bind a second metal ion after substrate binding.</text>
</comment>
<protein>
    <recommendedName>
        <fullName evidence="7 14">Ribonuclease HII</fullName>
        <shortName evidence="14">RNase HII</shortName>
        <ecNumber evidence="6 14">3.1.26.4</ecNumber>
    </recommendedName>
</protein>
<evidence type="ECO:0000256" key="10">
    <source>
        <dbReference type="ARBA" id="ARBA00022723"/>
    </source>
</evidence>
<evidence type="ECO:0000256" key="4">
    <source>
        <dbReference type="ARBA" id="ARBA00004496"/>
    </source>
</evidence>
<evidence type="ECO:0000256" key="1">
    <source>
        <dbReference type="ARBA" id="ARBA00000077"/>
    </source>
</evidence>
<dbReference type="EC" id="3.1.26.4" evidence="6 14"/>
<dbReference type="InterPro" id="IPR001352">
    <property type="entry name" value="RNase_HII/HIII"/>
</dbReference>
<comment type="cofactor">
    <cofactor evidence="2">
        <name>Mg(2+)</name>
        <dbReference type="ChEBI" id="CHEBI:18420"/>
    </cofactor>
</comment>
<evidence type="ECO:0000256" key="5">
    <source>
        <dbReference type="ARBA" id="ARBA00007383"/>
    </source>
</evidence>
<feature type="binding site" evidence="14 15">
    <location>
        <position position="78"/>
    </location>
    <ligand>
        <name>a divalent metal cation</name>
        <dbReference type="ChEBI" id="CHEBI:60240"/>
    </ligand>
</feature>
<evidence type="ECO:0000256" key="6">
    <source>
        <dbReference type="ARBA" id="ARBA00012180"/>
    </source>
</evidence>
<name>A0ABR9ZNZ5_9FIRM</name>
<evidence type="ECO:0000256" key="16">
    <source>
        <dbReference type="RuleBase" id="RU003515"/>
    </source>
</evidence>
<evidence type="ECO:0000256" key="9">
    <source>
        <dbReference type="ARBA" id="ARBA00022722"/>
    </source>
</evidence>
<feature type="domain" description="RNase H type-2" evidence="17">
    <location>
        <begin position="71"/>
        <end position="255"/>
    </location>
</feature>
<organism evidence="18 19">
    <name type="scientific">Fusibacter ferrireducens</name>
    <dbReference type="NCBI Taxonomy" id="2785058"/>
    <lineage>
        <taxon>Bacteria</taxon>
        <taxon>Bacillati</taxon>
        <taxon>Bacillota</taxon>
        <taxon>Clostridia</taxon>
        <taxon>Eubacteriales</taxon>
        <taxon>Eubacteriales Family XII. Incertae Sedis</taxon>
        <taxon>Fusibacter</taxon>
    </lineage>
</organism>
<evidence type="ECO:0000259" key="17">
    <source>
        <dbReference type="PROSITE" id="PS51975"/>
    </source>
</evidence>
<keyword evidence="11 14" id="KW-0255">Endonuclease</keyword>
<dbReference type="GO" id="GO:0004523">
    <property type="term" value="F:RNA-DNA hybrid ribonuclease activity"/>
    <property type="evidence" value="ECO:0007669"/>
    <property type="project" value="UniProtKB-EC"/>
</dbReference>
<comment type="catalytic activity">
    <reaction evidence="1 14 15 16">
        <text>Endonucleolytic cleavage to 5'-phosphomonoester.</text>
        <dbReference type="EC" id="3.1.26.4"/>
    </reaction>
</comment>
<dbReference type="Pfam" id="PF01351">
    <property type="entry name" value="RNase_HII"/>
    <property type="match status" value="1"/>
</dbReference>
<evidence type="ECO:0000256" key="2">
    <source>
        <dbReference type="ARBA" id="ARBA00001946"/>
    </source>
</evidence>
<evidence type="ECO:0000256" key="3">
    <source>
        <dbReference type="ARBA" id="ARBA00004065"/>
    </source>
</evidence>
<dbReference type="InterPro" id="IPR036397">
    <property type="entry name" value="RNaseH_sf"/>
</dbReference>
<dbReference type="InterPro" id="IPR024567">
    <property type="entry name" value="RNase_HII/HIII_dom"/>
</dbReference>
<dbReference type="HAMAP" id="MF_00052_B">
    <property type="entry name" value="RNase_HII_B"/>
    <property type="match status" value="1"/>
</dbReference>
<keyword evidence="8 14" id="KW-0963">Cytoplasm</keyword>
<reference evidence="18 19" key="1">
    <citation type="submission" date="2020-11" db="EMBL/GenBank/DDBJ databases">
        <title>Fusibacter basophilias sp. nov.</title>
        <authorList>
            <person name="Qiu D."/>
        </authorList>
    </citation>
    <scope>NUCLEOTIDE SEQUENCE [LARGE SCALE GENOMIC DNA]</scope>
    <source>
        <strain evidence="18 19">Q10-2</strain>
    </source>
</reference>
<keyword evidence="10 14" id="KW-0479">Metal-binding</keyword>
<feature type="binding site" evidence="14 15">
    <location>
        <position position="77"/>
    </location>
    <ligand>
        <name>a divalent metal cation</name>
        <dbReference type="ChEBI" id="CHEBI:60240"/>
    </ligand>
</feature>
<evidence type="ECO:0000256" key="12">
    <source>
        <dbReference type="ARBA" id="ARBA00022801"/>
    </source>
</evidence>
<keyword evidence="13 14" id="KW-0464">Manganese</keyword>
<dbReference type="SUPFAM" id="SSF53098">
    <property type="entry name" value="Ribonuclease H-like"/>
    <property type="match status" value="1"/>
</dbReference>
<dbReference type="NCBIfam" id="NF000594">
    <property type="entry name" value="PRK00015.1-1"/>
    <property type="match status" value="1"/>
</dbReference>
<evidence type="ECO:0000256" key="8">
    <source>
        <dbReference type="ARBA" id="ARBA00022490"/>
    </source>
</evidence>
<evidence type="ECO:0000313" key="19">
    <source>
        <dbReference type="Proteomes" id="UP000614200"/>
    </source>
</evidence>
<comment type="similarity">
    <text evidence="5 14 16">Belongs to the RNase HII family.</text>
</comment>
<keyword evidence="12 14" id="KW-0378">Hydrolase</keyword>
<dbReference type="PANTHER" id="PTHR10954:SF18">
    <property type="entry name" value="RIBONUCLEASE HII"/>
    <property type="match status" value="1"/>
</dbReference>
<dbReference type="EMBL" id="JADKNH010000001">
    <property type="protein sequence ID" value="MBF4691711.1"/>
    <property type="molecule type" value="Genomic_DNA"/>
</dbReference>
<dbReference type="Proteomes" id="UP000614200">
    <property type="component" value="Unassembled WGS sequence"/>
</dbReference>
<evidence type="ECO:0000256" key="11">
    <source>
        <dbReference type="ARBA" id="ARBA00022759"/>
    </source>
</evidence>
<dbReference type="PROSITE" id="PS51975">
    <property type="entry name" value="RNASE_H_2"/>
    <property type="match status" value="1"/>
</dbReference>
<sequence length="255" mass="28691">MKSVKEIKAFVSERSIDEYDQIIACLSSDARKAIQTLCLQLARQKSAHEQECERMQRMYHYENELKSKGIKLIAGMDEVGRGPLIGPVVAAAVILDDKTDYFGINDSKKLTAEKRNYFYDKIIQNAVGYGIGMASHDEIDEINILNATKLAMIRAVKALNNSVSPDFLLIDALKIDDIPIRQLNIVKGDEKSASIAAASIVAKVTRDDLMQTIHEAYPNYGFNTNMGYGTDLHYEGLRKYGMTPFHRKSFLKNFK</sequence>
<dbReference type="Gene3D" id="3.30.420.10">
    <property type="entry name" value="Ribonuclease H-like superfamily/Ribonuclease H"/>
    <property type="match status" value="1"/>
</dbReference>
<keyword evidence="9 14" id="KW-0540">Nuclease</keyword>